<dbReference type="NCBIfam" id="TIGR00486">
    <property type="entry name" value="YbgI_SA1388"/>
    <property type="match status" value="1"/>
</dbReference>
<feature type="binding site" evidence="3">
    <location>
        <position position="66"/>
    </location>
    <ligand>
        <name>a divalent metal cation</name>
        <dbReference type="ChEBI" id="CHEBI:60240"/>
        <label>1</label>
    </ligand>
</feature>
<keyword evidence="2 3" id="KW-0479">Metal-binding</keyword>
<name>A0A7C3IPT1_9SPIR</name>
<evidence type="ECO:0000313" key="4">
    <source>
        <dbReference type="EMBL" id="HFH28946.1"/>
    </source>
</evidence>
<dbReference type="PANTHER" id="PTHR13799">
    <property type="entry name" value="NGG1 INTERACTING FACTOR 3"/>
    <property type="match status" value="1"/>
</dbReference>
<dbReference type="EMBL" id="DSVL01000168">
    <property type="protein sequence ID" value="HFH28946.1"/>
    <property type="molecule type" value="Genomic_DNA"/>
</dbReference>
<dbReference type="Pfam" id="PF01784">
    <property type="entry name" value="DUF34_NIF3"/>
    <property type="match status" value="1"/>
</dbReference>
<protein>
    <submittedName>
        <fullName evidence="4">Nif3-like dinuclear metal center hexameric protein</fullName>
    </submittedName>
</protein>
<organism evidence="4">
    <name type="scientific">Gracilinema caldarium</name>
    <dbReference type="NCBI Taxonomy" id="215591"/>
    <lineage>
        <taxon>Bacteria</taxon>
        <taxon>Pseudomonadati</taxon>
        <taxon>Spirochaetota</taxon>
        <taxon>Spirochaetia</taxon>
        <taxon>Spirochaetales</taxon>
        <taxon>Breznakiellaceae</taxon>
        <taxon>Gracilinema</taxon>
    </lineage>
</organism>
<evidence type="ECO:0000256" key="1">
    <source>
        <dbReference type="ARBA" id="ARBA00006964"/>
    </source>
</evidence>
<dbReference type="SUPFAM" id="SSF102705">
    <property type="entry name" value="NIF3 (NGG1p interacting factor 3)-like"/>
    <property type="match status" value="1"/>
</dbReference>
<accession>A0A7C3IPT1</accession>
<dbReference type="GO" id="GO:0005737">
    <property type="term" value="C:cytoplasm"/>
    <property type="evidence" value="ECO:0007669"/>
    <property type="project" value="TreeGrafter"/>
</dbReference>
<feature type="binding site" evidence="3">
    <location>
        <position position="103"/>
    </location>
    <ligand>
        <name>a divalent metal cation</name>
        <dbReference type="ChEBI" id="CHEBI:60240"/>
        <label>1</label>
    </ligand>
</feature>
<dbReference type="InterPro" id="IPR036069">
    <property type="entry name" value="DUF34/NIF3_sf"/>
</dbReference>
<dbReference type="InterPro" id="IPR002678">
    <property type="entry name" value="DUF34/NIF3"/>
</dbReference>
<dbReference type="GO" id="GO:0046872">
    <property type="term" value="F:metal ion binding"/>
    <property type="evidence" value="ECO:0007669"/>
    <property type="project" value="UniProtKB-KW"/>
</dbReference>
<reference evidence="4" key="1">
    <citation type="journal article" date="2020" name="mSystems">
        <title>Genome- and Community-Level Interaction Insights into Carbon Utilization and Element Cycling Functions of Hydrothermarchaeota in Hydrothermal Sediment.</title>
        <authorList>
            <person name="Zhou Z."/>
            <person name="Liu Y."/>
            <person name="Xu W."/>
            <person name="Pan J."/>
            <person name="Luo Z.H."/>
            <person name="Li M."/>
        </authorList>
    </citation>
    <scope>NUCLEOTIDE SEQUENCE [LARGE SCALE GENOMIC DNA]</scope>
    <source>
        <strain evidence="4">SpSt-503</strain>
    </source>
</reference>
<feature type="binding site" evidence="3">
    <location>
        <position position="67"/>
    </location>
    <ligand>
        <name>a divalent metal cation</name>
        <dbReference type="ChEBI" id="CHEBI:60240"/>
        <label>1</label>
    </ligand>
</feature>
<sequence length="253" mass="28149">MTTKQLDTYFRSFLDIDGFLRMDDSLNGLQVDNDGRDITKVAFAVDACLESFTLAAQRKAGMLFVHHGLFWGKPAPITGIMRERLQVLMANNIALYGVHLPLDQHPEVGNNAVLAELLGLEQREPFGDYHERKIGYKGVLPKPISIDEAVKRISFMGRPPLGVFPFGKKDIRSIAIVSGGAAMEAFQAVDEEVDLYITGESSHSVYHYAIEGKLNMIAGGHYSTEVWGVRRVMEKLANEFSMEVEFLDIPTGL</sequence>
<comment type="similarity">
    <text evidence="1">Belongs to the GTP cyclohydrolase I type 2/NIF3 family.</text>
</comment>
<feature type="binding site" evidence="3">
    <location>
        <position position="225"/>
    </location>
    <ligand>
        <name>a divalent metal cation</name>
        <dbReference type="ChEBI" id="CHEBI:60240"/>
        <label>1</label>
    </ligand>
</feature>
<dbReference type="AlphaFoldDB" id="A0A7C3IPT1"/>
<gene>
    <name evidence="4" type="ORF">ENS59_05470</name>
</gene>
<comment type="caution">
    <text evidence="4">The sequence shown here is derived from an EMBL/GenBank/DDBJ whole genome shotgun (WGS) entry which is preliminary data.</text>
</comment>
<dbReference type="Gene3D" id="3.40.1390.30">
    <property type="entry name" value="NIF3 (NGG1p interacting factor 3)-like"/>
    <property type="match status" value="2"/>
</dbReference>
<feature type="binding site" evidence="3">
    <location>
        <position position="221"/>
    </location>
    <ligand>
        <name>a divalent metal cation</name>
        <dbReference type="ChEBI" id="CHEBI:60240"/>
        <label>1</label>
    </ligand>
</feature>
<proteinExistence type="inferred from homology"/>
<evidence type="ECO:0000256" key="3">
    <source>
        <dbReference type="PIRSR" id="PIRSR602678-1"/>
    </source>
</evidence>
<dbReference type="PANTHER" id="PTHR13799:SF14">
    <property type="entry name" value="GTP CYCLOHYDROLASE 1 TYPE 2 HOMOLOG"/>
    <property type="match status" value="1"/>
</dbReference>
<evidence type="ECO:0000256" key="2">
    <source>
        <dbReference type="ARBA" id="ARBA00022723"/>
    </source>
</evidence>